<name>A0A1S8MBT2_9CLOT</name>
<dbReference type="EMBL" id="CP096983">
    <property type="protein sequence ID" value="URZ09618.1"/>
    <property type="molecule type" value="Genomic_DNA"/>
</dbReference>
<evidence type="ECO:0000313" key="2">
    <source>
        <dbReference type="Proteomes" id="UP000190951"/>
    </source>
</evidence>
<dbReference type="KEGG" id="crw:CROST_002990"/>
<dbReference type="STRING" id="84029.CROST_26990"/>
<accession>A0A1S8MBT2</accession>
<dbReference type="Pfam" id="PF06353">
    <property type="entry name" value="DUF1062"/>
    <property type="match status" value="1"/>
</dbReference>
<keyword evidence="2" id="KW-1185">Reference proteome</keyword>
<dbReference type="Proteomes" id="UP000190951">
    <property type="component" value="Chromosome"/>
</dbReference>
<sequence>MKKLTWELQYISPPPTIKYCKKCGKKTEYICSDLFRVNAQRKYLDVWLIYKCSNCNSTWNMTIYSRINPKSIDSKLLEGFYCNDEKLAEGYAMNSELIQKNGGEFGLPKYKIVGEDINFETSVELNIKSKYASQIKLSSVLREKLNLSQKSFEQLVIDGEVKSAEDLDLKKCKIKTENMIIINGRVERY</sequence>
<dbReference type="AlphaFoldDB" id="A0A1S8MBT2"/>
<proteinExistence type="predicted"/>
<gene>
    <name evidence="1" type="ORF">CROST_002990</name>
</gene>
<dbReference type="RefSeq" id="WP_077833270.1">
    <property type="nucleotide sequence ID" value="NZ_CP096983.1"/>
</dbReference>
<reference evidence="1 2" key="1">
    <citation type="submission" date="2022-04" db="EMBL/GenBank/DDBJ databases">
        <title>Genome sequence of C. roseum typestrain.</title>
        <authorList>
            <person name="Poehlein A."/>
            <person name="Schoch T."/>
            <person name="Duerre P."/>
            <person name="Daniel R."/>
        </authorList>
    </citation>
    <scope>NUCLEOTIDE SEQUENCE [LARGE SCALE GENOMIC DNA]</scope>
    <source>
        <strain evidence="1 2">DSM 7320</strain>
    </source>
</reference>
<organism evidence="1 2">
    <name type="scientific">Clostridium felsineum</name>
    <dbReference type="NCBI Taxonomy" id="36839"/>
    <lineage>
        <taxon>Bacteria</taxon>
        <taxon>Bacillati</taxon>
        <taxon>Bacillota</taxon>
        <taxon>Clostridia</taxon>
        <taxon>Eubacteriales</taxon>
        <taxon>Clostridiaceae</taxon>
        <taxon>Clostridium</taxon>
    </lineage>
</organism>
<evidence type="ECO:0000313" key="1">
    <source>
        <dbReference type="EMBL" id="URZ09618.1"/>
    </source>
</evidence>
<dbReference type="InterPro" id="IPR009412">
    <property type="entry name" value="DUF1062"/>
</dbReference>
<protein>
    <submittedName>
        <fullName evidence="1">Uncharacterized protein</fullName>
    </submittedName>
</protein>